<accession>A0A1T3CU13</accession>
<proteinExistence type="predicted"/>
<dbReference type="PANTHER" id="PTHR47706">
    <property type="entry name" value="NMRA-LIKE FAMILY PROTEIN"/>
    <property type="match status" value="1"/>
</dbReference>
<name>A0A1T3CU13_9HYPO</name>
<dbReference type="SUPFAM" id="SSF51735">
    <property type="entry name" value="NAD(P)-binding Rossmann-fold domains"/>
    <property type="match status" value="1"/>
</dbReference>
<reference evidence="4 5" key="1">
    <citation type="submission" date="2016-04" db="EMBL/GenBank/DDBJ databases">
        <title>Multiple horizontal gene transfer events from other fungi enriched the ability of the initially mycotrophic fungus Trichoderma (Ascomycota) to feed on dead plant biomass.</title>
        <authorList>
            <person name="Atanasova L."/>
            <person name="Chenthamara K."/>
            <person name="Zhang J."/>
            <person name="Grujic M."/>
            <person name="Henrissat B."/>
            <person name="Kuo A."/>
            <person name="Aertz A."/>
            <person name="Salamov A."/>
            <person name="Lipzen A."/>
            <person name="Labutti K."/>
            <person name="Barry K."/>
            <person name="Miao Y."/>
            <person name="Rahimi M.J."/>
            <person name="Shen Q."/>
            <person name="Grigoriev I.V."/>
            <person name="Kubicek C.P."/>
            <person name="Druzhinina I.S."/>
        </authorList>
    </citation>
    <scope>NUCLEOTIDE SEQUENCE [LARGE SCALE GENOMIC DNA]</scope>
    <source>
        <strain evidence="4 5">NJAU 4742</strain>
    </source>
</reference>
<dbReference type="Gene3D" id="3.40.50.720">
    <property type="entry name" value="NAD(P)-binding Rossmann-like Domain"/>
    <property type="match status" value="1"/>
</dbReference>
<dbReference type="OrthoDB" id="9984533at2759"/>
<organism evidence="4 5">
    <name type="scientific">Trichoderma guizhouense</name>
    <dbReference type="NCBI Taxonomy" id="1491466"/>
    <lineage>
        <taxon>Eukaryota</taxon>
        <taxon>Fungi</taxon>
        <taxon>Dikarya</taxon>
        <taxon>Ascomycota</taxon>
        <taxon>Pezizomycotina</taxon>
        <taxon>Sordariomycetes</taxon>
        <taxon>Hypocreomycetidae</taxon>
        <taxon>Hypocreales</taxon>
        <taxon>Hypocreaceae</taxon>
        <taxon>Trichoderma</taxon>
    </lineage>
</organism>
<dbReference type="Proteomes" id="UP000191004">
    <property type="component" value="Unassembled WGS sequence"/>
</dbReference>
<keyword evidence="2" id="KW-0560">Oxidoreductase</keyword>
<dbReference type="InterPro" id="IPR008030">
    <property type="entry name" value="NmrA-like"/>
</dbReference>
<dbReference type="CDD" id="cd05259">
    <property type="entry name" value="PCBER_SDR_a"/>
    <property type="match status" value="1"/>
</dbReference>
<dbReference type="InterPro" id="IPR045312">
    <property type="entry name" value="PCBER-like"/>
</dbReference>
<keyword evidence="1" id="KW-0521">NADP</keyword>
<dbReference type="PANTHER" id="PTHR47706:SF9">
    <property type="entry name" value="NMRA-LIKE DOMAIN-CONTAINING PROTEIN-RELATED"/>
    <property type="match status" value="1"/>
</dbReference>
<sequence length="317" mass="34549">MTQTPLKKVCLIGANGTLGSVILQALIDANSFDVSVLQRSNSSSSTTFGPSVTRLVAGPDLAVDELTQVLKGQDAVIAAFPLGQGDQHLRLVEAAFKAGVKRFIPADFGSCDAGDAEPQKYLPLYRKKTAVREKCEALAAQDDSTTFSWTTLVCGHFFDHGLRDGLLHFNFDTRAAQILDGGAIRASTSTLRRIAEATVRILERPVETRNRALYVQSFNPTQLEIVAALEKAMGEKWHIQHVDSKPYLADAQKRLNSDDEKAVLIAIEDIVFVLGALDADWTKRDGFAMELLGLQDESLEDVVNEVVAAYRAETLSA</sequence>
<dbReference type="InterPro" id="IPR051609">
    <property type="entry name" value="NmrA/Isoflavone_reductase-like"/>
</dbReference>
<evidence type="ECO:0000313" key="5">
    <source>
        <dbReference type="Proteomes" id="UP000191004"/>
    </source>
</evidence>
<dbReference type="InterPro" id="IPR036291">
    <property type="entry name" value="NAD(P)-bd_dom_sf"/>
</dbReference>
<comment type="caution">
    <text evidence="4">The sequence shown here is derived from an EMBL/GenBank/DDBJ whole genome shotgun (WGS) entry which is preliminary data.</text>
</comment>
<gene>
    <name evidence="4" type="ORF">A0O28_0028960</name>
</gene>
<protein>
    <recommendedName>
        <fullName evidence="3">NmrA-like domain-containing protein</fullName>
    </recommendedName>
</protein>
<keyword evidence="5" id="KW-1185">Reference proteome</keyword>
<evidence type="ECO:0000259" key="3">
    <source>
        <dbReference type="Pfam" id="PF05368"/>
    </source>
</evidence>
<evidence type="ECO:0000256" key="2">
    <source>
        <dbReference type="ARBA" id="ARBA00023002"/>
    </source>
</evidence>
<dbReference type="AlphaFoldDB" id="A0A1T3CU13"/>
<feature type="domain" description="NmrA-like" evidence="3">
    <location>
        <begin position="7"/>
        <end position="243"/>
    </location>
</feature>
<dbReference type="EMBL" id="LVVK01000007">
    <property type="protein sequence ID" value="OPB44577.1"/>
    <property type="molecule type" value="Genomic_DNA"/>
</dbReference>
<dbReference type="Gene3D" id="3.90.25.10">
    <property type="entry name" value="UDP-galactose 4-epimerase, domain 1"/>
    <property type="match status" value="1"/>
</dbReference>
<evidence type="ECO:0000256" key="1">
    <source>
        <dbReference type="ARBA" id="ARBA00022857"/>
    </source>
</evidence>
<dbReference type="GO" id="GO:0016491">
    <property type="term" value="F:oxidoreductase activity"/>
    <property type="evidence" value="ECO:0007669"/>
    <property type="project" value="UniProtKB-KW"/>
</dbReference>
<evidence type="ECO:0000313" key="4">
    <source>
        <dbReference type="EMBL" id="OPB44577.1"/>
    </source>
</evidence>
<dbReference type="Pfam" id="PF05368">
    <property type="entry name" value="NmrA"/>
    <property type="match status" value="1"/>
</dbReference>